<dbReference type="PROSITE" id="PS51330">
    <property type="entry name" value="DHFR_2"/>
    <property type="match status" value="1"/>
</dbReference>
<dbReference type="OrthoDB" id="9804315at2"/>
<evidence type="ECO:0000256" key="4">
    <source>
        <dbReference type="ARBA" id="ARBA00022563"/>
    </source>
</evidence>
<gene>
    <name evidence="10" type="primary">folA</name>
    <name evidence="10" type="ORF">NCTC13316_00310</name>
</gene>
<sequence length="162" mass="18390">MSNFSLVAAIDENYGLGKDNQLLCHLPADLKNFKQLTMGKPIVMGKKTYQSIGKPLPGRQNIVLTTQDLQIEGADIARSLEHAIDLAGKASEIMIIGGATIFEQFLPLASQIYLTVIHHQFNADVFFPKFDLAAWHCMQTQYRPHDEKNLYDMTFYHYKRSN</sequence>
<protein>
    <recommendedName>
        <fullName evidence="3 8">Dihydrofolate reductase</fullName>
        <ecNumber evidence="3 8">1.5.1.3</ecNumber>
    </recommendedName>
</protein>
<evidence type="ECO:0000256" key="5">
    <source>
        <dbReference type="ARBA" id="ARBA00022857"/>
    </source>
</evidence>
<reference evidence="10 11" key="1">
    <citation type="submission" date="2018-06" db="EMBL/GenBank/DDBJ databases">
        <authorList>
            <consortium name="Pathogen Informatics"/>
            <person name="Doyle S."/>
        </authorList>
    </citation>
    <scope>NUCLEOTIDE SEQUENCE [LARGE SCALE GENOMIC DNA]</scope>
    <source>
        <strain evidence="10 11">NCTC13316</strain>
    </source>
</reference>
<dbReference type="GO" id="GO:0004146">
    <property type="term" value="F:dihydrofolate reductase activity"/>
    <property type="evidence" value="ECO:0007669"/>
    <property type="project" value="UniProtKB-EC"/>
</dbReference>
<evidence type="ECO:0000256" key="7">
    <source>
        <dbReference type="ARBA" id="ARBA00025067"/>
    </source>
</evidence>
<dbReference type="FunFam" id="3.40.430.10:FF:000001">
    <property type="entry name" value="Dihydrofolate reductase"/>
    <property type="match status" value="1"/>
</dbReference>
<evidence type="ECO:0000256" key="2">
    <source>
        <dbReference type="ARBA" id="ARBA00009539"/>
    </source>
</evidence>
<dbReference type="SUPFAM" id="SSF53597">
    <property type="entry name" value="Dihydrofolate reductase-like"/>
    <property type="match status" value="1"/>
</dbReference>
<proteinExistence type="inferred from homology"/>
<dbReference type="EC" id="1.5.1.3" evidence="3 8"/>
<keyword evidence="4 8" id="KW-0554">One-carbon metabolism</keyword>
<keyword evidence="6 8" id="KW-0560">Oxidoreductase</keyword>
<dbReference type="InterPro" id="IPR001796">
    <property type="entry name" value="DHFR_dom"/>
</dbReference>
<name>A0A378JIU0_9GAMM</name>
<keyword evidence="5 8" id="KW-0521">NADP</keyword>
<dbReference type="GO" id="GO:0046654">
    <property type="term" value="P:tetrahydrofolate biosynthetic process"/>
    <property type="evidence" value="ECO:0007669"/>
    <property type="project" value="UniProtKB-UniPathway"/>
</dbReference>
<dbReference type="CDD" id="cd00209">
    <property type="entry name" value="DHFR"/>
    <property type="match status" value="1"/>
</dbReference>
<keyword evidence="11" id="KW-1185">Reference proteome</keyword>
<organism evidence="10 11">
    <name type="scientific">Legionella busanensis</name>
    <dbReference type="NCBI Taxonomy" id="190655"/>
    <lineage>
        <taxon>Bacteria</taxon>
        <taxon>Pseudomonadati</taxon>
        <taxon>Pseudomonadota</taxon>
        <taxon>Gammaproteobacteria</taxon>
        <taxon>Legionellales</taxon>
        <taxon>Legionellaceae</taxon>
        <taxon>Legionella</taxon>
    </lineage>
</organism>
<dbReference type="GO" id="GO:0006730">
    <property type="term" value="P:one-carbon metabolic process"/>
    <property type="evidence" value="ECO:0007669"/>
    <property type="project" value="UniProtKB-KW"/>
</dbReference>
<evidence type="ECO:0000256" key="1">
    <source>
        <dbReference type="ARBA" id="ARBA00004903"/>
    </source>
</evidence>
<dbReference type="GO" id="GO:0046655">
    <property type="term" value="P:folic acid metabolic process"/>
    <property type="evidence" value="ECO:0007669"/>
    <property type="project" value="TreeGrafter"/>
</dbReference>
<dbReference type="RefSeq" id="WP_115329882.1">
    <property type="nucleotide sequence ID" value="NZ_CAAAHP010000011.1"/>
</dbReference>
<dbReference type="UniPathway" id="UPA00077">
    <property type="reaction ID" value="UER00158"/>
</dbReference>
<evidence type="ECO:0000256" key="3">
    <source>
        <dbReference type="ARBA" id="ARBA00012856"/>
    </source>
</evidence>
<dbReference type="PIRSF" id="PIRSF000194">
    <property type="entry name" value="DHFR"/>
    <property type="match status" value="1"/>
</dbReference>
<comment type="pathway">
    <text evidence="1 8">Cofactor biosynthesis; tetrahydrofolate biosynthesis; 5,6,7,8-tetrahydrofolate from 7,8-dihydrofolate: step 1/1.</text>
</comment>
<dbReference type="PRINTS" id="PR00070">
    <property type="entry name" value="DHFR"/>
</dbReference>
<evidence type="ECO:0000313" key="11">
    <source>
        <dbReference type="Proteomes" id="UP000254794"/>
    </source>
</evidence>
<evidence type="ECO:0000256" key="6">
    <source>
        <dbReference type="ARBA" id="ARBA00023002"/>
    </source>
</evidence>
<feature type="domain" description="DHFR" evidence="9">
    <location>
        <begin position="3"/>
        <end position="160"/>
    </location>
</feature>
<dbReference type="Proteomes" id="UP000254794">
    <property type="component" value="Unassembled WGS sequence"/>
</dbReference>
<dbReference type="GO" id="GO:0070401">
    <property type="term" value="F:NADP+ binding"/>
    <property type="evidence" value="ECO:0007669"/>
    <property type="project" value="UniProtKB-ARBA"/>
</dbReference>
<dbReference type="InterPro" id="IPR012259">
    <property type="entry name" value="DHFR"/>
</dbReference>
<evidence type="ECO:0000256" key="8">
    <source>
        <dbReference type="PIRNR" id="PIRNR000194"/>
    </source>
</evidence>
<dbReference type="PANTHER" id="PTHR48069">
    <property type="entry name" value="DIHYDROFOLATE REDUCTASE"/>
    <property type="match status" value="1"/>
</dbReference>
<comment type="catalytic activity">
    <reaction evidence="8">
        <text>(6S)-5,6,7,8-tetrahydrofolate + NADP(+) = 7,8-dihydrofolate + NADPH + H(+)</text>
        <dbReference type="Rhea" id="RHEA:15009"/>
        <dbReference type="ChEBI" id="CHEBI:15378"/>
        <dbReference type="ChEBI" id="CHEBI:57451"/>
        <dbReference type="ChEBI" id="CHEBI:57453"/>
        <dbReference type="ChEBI" id="CHEBI:57783"/>
        <dbReference type="ChEBI" id="CHEBI:58349"/>
        <dbReference type="EC" id="1.5.1.3"/>
    </reaction>
</comment>
<dbReference type="Pfam" id="PF00186">
    <property type="entry name" value="DHFR_1"/>
    <property type="match status" value="1"/>
</dbReference>
<dbReference type="EMBL" id="UGOD01000001">
    <property type="protein sequence ID" value="STX50243.1"/>
    <property type="molecule type" value="Genomic_DNA"/>
</dbReference>
<dbReference type="InterPro" id="IPR024072">
    <property type="entry name" value="DHFR-like_dom_sf"/>
</dbReference>
<dbReference type="PANTHER" id="PTHR48069:SF3">
    <property type="entry name" value="DIHYDROFOLATE REDUCTASE"/>
    <property type="match status" value="1"/>
</dbReference>
<dbReference type="Gene3D" id="3.40.430.10">
    <property type="entry name" value="Dihydrofolate Reductase, subunit A"/>
    <property type="match status" value="1"/>
</dbReference>
<comment type="similarity">
    <text evidence="2 8">Belongs to the dihydrofolate reductase family.</text>
</comment>
<evidence type="ECO:0000313" key="10">
    <source>
        <dbReference type="EMBL" id="STX50243.1"/>
    </source>
</evidence>
<dbReference type="GO" id="GO:0005829">
    <property type="term" value="C:cytosol"/>
    <property type="evidence" value="ECO:0007669"/>
    <property type="project" value="TreeGrafter"/>
</dbReference>
<accession>A0A378JIU0</accession>
<evidence type="ECO:0000259" key="9">
    <source>
        <dbReference type="PROSITE" id="PS51330"/>
    </source>
</evidence>
<dbReference type="GO" id="GO:0046452">
    <property type="term" value="P:dihydrofolate metabolic process"/>
    <property type="evidence" value="ECO:0007669"/>
    <property type="project" value="TreeGrafter"/>
</dbReference>
<comment type="function">
    <text evidence="7 8">Key enzyme in folate metabolism. Catalyzes an essential reaction for de novo glycine and purine synthesis, and for DNA precursor synthesis.</text>
</comment>
<dbReference type="AlphaFoldDB" id="A0A378JIU0"/>